<evidence type="ECO:0000256" key="12">
    <source>
        <dbReference type="ARBA" id="ARBA00031533"/>
    </source>
</evidence>
<dbReference type="InterPro" id="IPR014782">
    <property type="entry name" value="Peptidase_M1_dom"/>
</dbReference>
<evidence type="ECO:0000256" key="10">
    <source>
        <dbReference type="ARBA" id="ARBA00023049"/>
    </source>
</evidence>
<dbReference type="CDD" id="cd09603">
    <property type="entry name" value="M1_APN_like"/>
    <property type="match status" value="1"/>
</dbReference>
<evidence type="ECO:0000256" key="8">
    <source>
        <dbReference type="ARBA" id="ARBA00022801"/>
    </source>
</evidence>
<dbReference type="RefSeq" id="WP_209665179.1">
    <property type="nucleotide sequence ID" value="NZ_JAGGMS010000001.1"/>
</dbReference>
<evidence type="ECO:0000256" key="2">
    <source>
        <dbReference type="ARBA" id="ARBA00001947"/>
    </source>
</evidence>
<evidence type="ECO:0000256" key="3">
    <source>
        <dbReference type="ARBA" id="ARBA00010136"/>
    </source>
</evidence>
<keyword evidence="10" id="KW-0482">Metalloprotease</keyword>
<keyword evidence="6" id="KW-0645">Protease</keyword>
<comment type="caution">
    <text evidence="16">The sequence shown here is derived from an EMBL/GenBank/DDBJ whole genome shotgun (WGS) entry which is preliminary data.</text>
</comment>
<proteinExistence type="inferred from homology"/>
<dbReference type="Pfam" id="PF17900">
    <property type="entry name" value="Peptidase_M1_N"/>
    <property type="match status" value="1"/>
</dbReference>
<comment type="similarity">
    <text evidence="3">Belongs to the peptidase M1 family.</text>
</comment>
<dbReference type="PRINTS" id="PR00756">
    <property type="entry name" value="ALADIPTASE"/>
</dbReference>
<dbReference type="Pfam" id="PF01433">
    <property type="entry name" value="Peptidase_M1"/>
    <property type="match status" value="1"/>
</dbReference>
<evidence type="ECO:0000256" key="13">
    <source>
        <dbReference type="SAM" id="SignalP"/>
    </source>
</evidence>
<evidence type="ECO:0000256" key="1">
    <source>
        <dbReference type="ARBA" id="ARBA00000098"/>
    </source>
</evidence>
<keyword evidence="13" id="KW-0732">Signal</keyword>
<comment type="catalytic activity">
    <reaction evidence="1">
        <text>Release of an N-terminal amino acid, Xaa-|-Yaa- from a peptide, amide or arylamide. Xaa is preferably Ala, but may be most amino acids including Pro (slow action). When a terminal hydrophobic residue is followed by a prolyl residue, the two may be released as an intact Xaa-Pro dipeptide.</text>
        <dbReference type="EC" id="3.4.11.2"/>
    </reaction>
</comment>
<evidence type="ECO:0000256" key="11">
    <source>
        <dbReference type="ARBA" id="ARBA00029811"/>
    </source>
</evidence>
<protein>
    <recommendedName>
        <fullName evidence="5">Aminopeptidase N</fullName>
        <ecNumber evidence="4">3.4.11.2</ecNumber>
    </recommendedName>
    <alternativeName>
        <fullName evidence="11">Alanine aminopeptidase</fullName>
    </alternativeName>
    <alternativeName>
        <fullName evidence="12">Lysyl aminopeptidase</fullName>
    </alternativeName>
</protein>
<dbReference type="PANTHER" id="PTHR11533">
    <property type="entry name" value="PROTEASE M1 ZINC METALLOPROTEASE"/>
    <property type="match status" value="1"/>
</dbReference>
<evidence type="ECO:0000256" key="7">
    <source>
        <dbReference type="ARBA" id="ARBA00022723"/>
    </source>
</evidence>
<feature type="chain" id="PRO_5047251469" description="Aminopeptidase N" evidence="13">
    <location>
        <begin position="25"/>
        <end position="491"/>
    </location>
</feature>
<dbReference type="EC" id="3.4.11.2" evidence="4"/>
<keyword evidence="8" id="KW-0378">Hydrolase</keyword>
<evidence type="ECO:0000259" key="15">
    <source>
        <dbReference type="Pfam" id="PF17900"/>
    </source>
</evidence>
<dbReference type="Proteomes" id="UP000741013">
    <property type="component" value="Unassembled WGS sequence"/>
</dbReference>
<gene>
    <name evidence="16" type="ORF">JOM49_003335</name>
</gene>
<feature type="domain" description="Peptidase M1 membrane alanine aminopeptidase" evidence="14">
    <location>
        <begin position="314"/>
        <end position="453"/>
    </location>
</feature>
<evidence type="ECO:0000256" key="6">
    <source>
        <dbReference type="ARBA" id="ARBA00022670"/>
    </source>
</evidence>
<dbReference type="SUPFAM" id="SSF55486">
    <property type="entry name" value="Metalloproteases ('zincins'), catalytic domain"/>
    <property type="match status" value="1"/>
</dbReference>
<dbReference type="InterPro" id="IPR001930">
    <property type="entry name" value="Peptidase_M1"/>
</dbReference>
<dbReference type="Gene3D" id="2.60.40.1730">
    <property type="entry name" value="tricorn interacting facor f3 domain"/>
    <property type="match status" value="1"/>
</dbReference>
<accession>A0ABS4PSH2</accession>
<dbReference type="EMBL" id="JAGGMS010000001">
    <property type="protein sequence ID" value="MBP2181809.1"/>
    <property type="molecule type" value="Genomic_DNA"/>
</dbReference>
<sequence>MRKRMRAGAVVVALGVLGAVPAAADPAPGAPGVGDPIYPRAGNGGYDVQHYDIDLRYQPATDELTGQTTLHAVATQDLSQFNLDFALKVTSVRVGGEPASFRVDAADKTELIVTPGAPVAQGRPLTVTVDYADIPSQVQVDGVQVWHRTETGGVSIGQPRSSETWFPANDHPSDKATYRVSATVPAGTTALSNGVLTSPSQPVPGWSRWEWRADEPMVSYLPFIALGKYELNEGVVGNKPYYTAYDESLREVLPTAKEAIERTPEITDFLSSKFGPYPFGSLGGVATTGWNSAIENQTRPVYGTLFEVGKDGTWVVAHELAHQWYGDSVALADWSNMWLNEGFATYGEWLWSEHRGSGTAAELADAFYAKYPAEDAFWQLKLWPGTRLFASAVYERGAMTLQALRTEVGDDTFFRILEGYHSKYRGGHATTPDFIQFAEDLAGRQLDALFQTWLADPVKPATGPNGTPVTTVKHLPVMDEMIHGHHSAHPH</sequence>
<keyword evidence="9" id="KW-0862">Zinc</keyword>
<feature type="domain" description="Aminopeptidase N-like N-terminal" evidence="15">
    <location>
        <begin position="49"/>
        <end position="221"/>
    </location>
</feature>
<dbReference type="InterPro" id="IPR042097">
    <property type="entry name" value="Aminopeptidase_N-like_N_sf"/>
</dbReference>
<dbReference type="Gene3D" id="1.10.390.10">
    <property type="entry name" value="Neutral Protease Domain 2"/>
    <property type="match status" value="1"/>
</dbReference>
<evidence type="ECO:0000313" key="17">
    <source>
        <dbReference type="Proteomes" id="UP000741013"/>
    </source>
</evidence>
<keyword evidence="16" id="KW-0031">Aminopeptidase</keyword>
<evidence type="ECO:0000256" key="5">
    <source>
        <dbReference type="ARBA" id="ARBA00015611"/>
    </source>
</evidence>
<keyword evidence="17" id="KW-1185">Reference proteome</keyword>
<dbReference type="SUPFAM" id="SSF63737">
    <property type="entry name" value="Leukotriene A4 hydrolase N-terminal domain"/>
    <property type="match status" value="1"/>
</dbReference>
<reference evidence="16 17" key="1">
    <citation type="submission" date="2021-03" db="EMBL/GenBank/DDBJ databases">
        <title>Sequencing the genomes of 1000 actinobacteria strains.</title>
        <authorList>
            <person name="Klenk H.-P."/>
        </authorList>
    </citation>
    <scope>NUCLEOTIDE SEQUENCE [LARGE SCALE GENOMIC DNA]</scope>
    <source>
        <strain evidence="16 17">DSM 45510</strain>
    </source>
</reference>
<dbReference type="InterPro" id="IPR045357">
    <property type="entry name" value="Aminopeptidase_N-like_N"/>
</dbReference>
<dbReference type="PANTHER" id="PTHR11533:SF297">
    <property type="entry name" value="AMINOPEPTIDASE N"/>
    <property type="match status" value="1"/>
</dbReference>
<evidence type="ECO:0000313" key="16">
    <source>
        <dbReference type="EMBL" id="MBP2181809.1"/>
    </source>
</evidence>
<dbReference type="InterPro" id="IPR027268">
    <property type="entry name" value="Peptidase_M4/M1_CTD_sf"/>
</dbReference>
<evidence type="ECO:0000256" key="9">
    <source>
        <dbReference type="ARBA" id="ARBA00022833"/>
    </source>
</evidence>
<dbReference type="InterPro" id="IPR050344">
    <property type="entry name" value="Peptidase_M1_aminopeptidases"/>
</dbReference>
<organism evidence="16 17">
    <name type="scientific">Amycolatopsis magusensis</name>
    <dbReference type="NCBI Taxonomy" id="882444"/>
    <lineage>
        <taxon>Bacteria</taxon>
        <taxon>Bacillati</taxon>
        <taxon>Actinomycetota</taxon>
        <taxon>Actinomycetes</taxon>
        <taxon>Pseudonocardiales</taxon>
        <taxon>Pseudonocardiaceae</taxon>
        <taxon>Amycolatopsis</taxon>
    </lineage>
</organism>
<evidence type="ECO:0000256" key="4">
    <source>
        <dbReference type="ARBA" id="ARBA00012564"/>
    </source>
</evidence>
<keyword evidence="7" id="KW-0479">Metal-binding</keyword>
<feature type="signal peptide" evidence="13">
    <location>
        <begin position="1"/>
        <end position="24"/>
    </location>
</feature>
<evidence type="ECO:0000259" key="14">
    <source>
        <dbReference type="Pfam" id="PF01433"/>
    </source>
</evidence>
<comment type="cofactor">
    <cofactor evidence="2">
        <name>Zn(2+)</name>
        <dbReference type="ChEBI" id="CHEBI:29105"/>
    </cofactor>
</comment>
<name>A0ABS4PSH2_9PSEU</name>
<dbReference type="GO" id="GO:0004177">
    <property type="term" value="F:aminopeptidase activity"/>
    <property type="evidence" value="ECO:0007669"/>
    <property type="project" value="UniProtKB-KW"/>
</dbReference>